<dbReference type="Proteomes" id="UP001209730">
    <property type="component" value="Unassembled WGS sequence"/>
</dbReference>
<dbReference type="GO" id="GO:0006777">
    <property type="term" value="P:Mo-molybdopterin cofactor biosynthetic process"/>
    <property type="evidence" value="ECO:0007669"/>
    <property type="project" value="InterPro"/>
</dbReference>
<comment type="similarity">
    <text evidence="2">Belongs to the MoaD family.</text>
</comment>
<dbReference type="PANTHER" id="PTHR33359">
    <property type="entry name" value="MOLYBDOPTERIN SYNTHASE SULFUR CARRIER SUBUNIT"/>
    <property type="match status" value="1"/>
</dbReference>
<dbReference type="GeneID" id="76607218"/>
<dbReference type="Gene3D" id="3.10.20.30">
    <property type="match status" value="1"/>
</dbReference>
<name>A0A143HJN2_MICTH</name>
<reference evidence="6" key="1">
    <citation type="submission" date="2016-03" db="EMBL/GenBank/DDBJ databases">
        <authorList>
            <person name="Lee Y.-S."/>
            <person name="Choi Y.-L."/>
        </authorList>
    </citation>
    <scope>NUCLEOTIDE SEQUENCE [LARGE SCALE GENOMIC DNA]</scope>
    <source>
        <strain evidence="6">DAU221</strain>
    </source>
</reference>
<evidence type="ECO:0000256" key="2">
    <source>
        <dbReference type="ARBA" id="ARBA00024200"/>
    </source>
</evidence>
<gene>
    <name evidence="5" type="primary">moaD</name>
    <name evidence="4" type="ORF">A3224_04010</name>
    <name evidence="5" type="ORF">OQJ68_13070</name>
</gene>
<keyword evidence="1" id="KW-0547">Nucleotide-binding</keyword>
<keyword evidence="6" id="KW-1185">Reference proteome</keyword>
<dbReference type="InterPro" id="IPR012675">
    <property type="entry name" value="Beta-grasp_dom_sf"/>
</dbReference>
<dbReference type="PANTHER" id="PTHR33359:SF1">
    <property type="entry name" value="MOLYBDOPTERIN SYNTHASE SULFUR CARRIER SUBUNIT"/>
    <property type="match status" value="1"/>
</dbReference>
<organism evidence="4 6">
    <name type="scientific">Microbulbifer thermotolerans</name>
    <dbReference type="NCBI Taxonomy" id="252514"/>
    <lineage>
        <taxon>Bacteria</taxon>
        <taxon>Pseudomonadati</taxon>
        <taxon>Pseudomonadota</taxon>
        <taxon>Gammaproteobacteria</taxon>
        <taxon>Cellvibrionales</taxon>
        <taxon>Microbulbiferaceae</taxon>
        <taxon>Microbulbifer</taxon>
    </lineage>
</organism>
<dbReference type="CDD" id="cd00754">
    <property type="entry name" value="Ubl_MoaD"/>
    <property type="match status" value="1"/>
</dbReference>
<evidence type="ECO:0000256" key="1">
    <source>
        <dbReference type="ARBA" id="ARBA00022741"/>
    </source>
</evidence>
<dbReference type="GO" id="GO:0000166">
    <property type="term" value="F:nucleotide binding"/>
    <property type="evidence" value="ECO:0007669"/>
    <property type="project" value="UniProtKB-KW"/>
</dbReference>
<dbReference type="InterPro" id="IPR003749">
    <property type="entry name" value="ThiS/MoaD-like"/>
</dbReference>
<sequence>MIKILFFASLREQLGTAEYKLENYSGSVSELRTYLGEQFPDWQAPLQAADLQAAVNREMALASTRIADGDEVAFFPPVTGG</sequence>
<proteinExistence type="inferred from homology"/>
<evidence type="ECO:0000313" key="6">
    <source>
        <dbReference type="Proteomes" id="UP000076077"/>
    </source>
</evidence>
<dbReference type="Proteomes" id="UP000076077">
    <property type="component" value="Chromosome"/>
</dbReference>
<accession>A0A143HJN2</accession>
<dbReference type="EMBL" id="JAPHQB010000022">
    <property type="protein sequence ID" value="MCX2802719.1"/>
    <property type="molecule type" value="Genomic_DNA"/>
</dbReference>
<protein>
    <recommendedName>
        <fullName evidence="3">Molybdopterin synthase sulfur carrier subunit</fullName>
    </recommendedName>
</protein>
<dbReference type="AlphaFoldDB" id="A0A143HJN2"/>
<dbReference type="Pfam" id="PF02597">
    <property type="entry name" value="ThiS"/>
    <property type="match status" value="1"/>
</dbReference>
<evidence type="ECO:0000256" key="3">
    <source>
        <dbReference type="ARBA" id="ARBA00024247"/>
    </source>
</evidence>
<evidence type="ECO:0000313" key="4">
    <source>
        <dbReference type="EMBL" id="AMX01863.1"/>
    </source>
</evidence>
<dbReference type="SUPFAM" id="SSF54285">
    <property type="entry name" value="MoaD/ThiS"/>
    <property type="match status" value="1"/>
</dbReference>
<dbReference type="STRING" id="252514.A3224_04010"/>
<dbReference type="InterPro" id="IPR016155">
    <property type="entry name" value="Mopterin_synth/thiamin_S_b"/>
</dbReference>
<reference evidence="5" key="3">
    <citation type="submission" date="2022-11" db="EMBL/GenBank/DDBJ databases">
        <title>Chitin-degrading and fungicidal potential of chitinolytic bacterial strains from marine environment of the Pacific Ocean regions.</title>
        <authorList>
            <person name="Pentekhina I."/>
            <person name="Nedashkovskaya O."/>
            <person name="Seitkalieva A."/>
            <person name="Podvolotskaya A."/>
            <person name="Tekutyeva L."/>
            <person name="Balabanova L."/>
        </authorList>
    </citation>
    <scope>NUCLEOTIDE SEQUENCE</scope>
    <source>
        <strain evidence="5">KMM 6838</strain>
    </source>
</reference>
<dbReference type="RefSeq" id="WP_067151827.1">
    <property type="nucleotide sequence ID" value="NZ_CP014864.1"/>
</dbReference>
<dbReference type="InterPro" id="IPR044672">
    <property type="entry name" value="MOCS2A"/>
</dbReference>
<dbReference type="EMBL" id="CP014864">
    <property type="protein sequence ID" value="AMX01863.1"/>
    <property type="molecule type" value="Genomic_DNA"/>
</dbReference>
<dbReference type="NCBIfam" id="TIGR01682">
    <property type="entry name" value="moaD"/>
    <property type="match status" value="1"/>
</dbReference>
<dbReference type="KEGG" id="mthd:A3224_04010"/>
<dbReference type="UniPathway" id="UPA00344"/>
<evidence type="ECO:0000313" key="5">
    <source>
        <dbReference type="EMBL" id="MCX2802719.1"/>
    </source>
</evidence>
<dbReference type="GO" id="GO:1990133">
    <property type="term" value="C:molybdopterin adenylyltransferase complex"/>
    <property type="evidence" value="ECO:0007669"/>
    <property type="project" value="TreeGrafter"/>
</dbReference>
<reference evidence="4" key="2">
    <citation type="submission" date="2016-03" db="EMBL/GenBank/DDBJ databases">
        <authorList>
            <person name="Ploux O."/>
        </authorList>
    </citation>
    <scope>NUCLEOTIDE SEQUENCE [LARGE SCALE GENOMIC DNA]</scope>
    <source>
        <strain evidence="4">DAU221</strain>
    </source>
</reference>
<dbReference type="OrthoDB" id="9801945at2"/>